<keyword evidence="3" id="KW-0238">DNA-binding</keyword>
<dbReference type="CDD" id="cd00266">
    <property type="entry name" value="MADS_SRF_like"/>
    <property type="match status" value="1"/>
</dbReference>
<evidence type="ECO:0000259" key="6">
    <source>
        <dbReference type="PROSITE" id="PS50066"/>
    </source>
</evidence>
<evidence type="ECO:0000313" key="7">
    <source>
        <dbReference type="EMBL" id="KAL3516718.1"/>
    </source>
</evidence>
<protein>
    <recommendedName>
        <fullName evidence="6">MADS-box domain-containing protein</fullName>
    </recommendedName>
</protein>
<evidence type="ECO:0000256" key="4">
    <source>
        <dbReference type="ARBA" id="ARBA00023163"/>
    </source>
</evidence>
<feature type="domain" description="MADS-box" evidence="6">
    <location>
        <begin position="1"/>
        <end position="49"/>
    </location>
</feature>
<dbReference type="InterPro" id="IPR002100">
    <property type="entry name" value="TF_MADSbox"/>
</dbReference>
<dbReference type="SUPFAM" id="SSF55455">
    <property type="entry name" value="SRF-like"/>
    <property type="match status" value="1"/>
</dbReference>
<proteinExistence type="predicted"/>
<accession>A0ABD2ZB92</accession>
<organism evidence="7 8">
    <name type="scientific">Cinchona calisaya</name>
    <dbReference type="NCBI Taxonomy" id="153742"/>
    <lineage>
        <taxon>Eukaryota</taxon>
        <taxon>Viridiplantae</taxon>
        <taxon>Streptophyta</taxon>
        <taxon>Embryophyta</taxon>
        <taxon>Tracheophyta</taxon>
        <taxon>Spermatophyta</taxon>
        <taxon>Magnoliopsida</taxon>
        <taxon>eudicotyledons</taxon>
        <taxon>Gunneridae</taxon>
        <taxon>Pentapetalae</taxon>
        <taxon>asterids</taxon>
        <taxon>lamiids</taxon>
        <taxon>Gentianales</taxon>
        <taxon>Rubiaceae</taxon>
        <taxon>Cinchonoideae</taxon>
        <taxon>Cinchoneae</taxon>
        <taxon>Cinchona</taxon>
    </lineage>
</organism>
<name>A0ABD2ZB92_9GENT</name>
<dbReference type="PANTHER" id="PTHR11945">
    <property type="entry name" value="MADS BOX PROTEIN"/>
    <property type="match status" value="1"/>
</dbReference>
<dbReference type="Proteomes" id="UP001630127">
    <property type="component" value="Unassembled WGS sequence"/>
</dbReference>
<comment type="subcellular location">
    <subcellularLocation>
        <location evidence="1">Nucleus</location>
    </subcellularLocation>
</comment>
<dbReference type="SMART" id="SM00432">
    <property type="entry name" value="MADS"/>
    <property type="match status" value="1"/>
</dbReference>
<comment type="caution">
    <text evidence="7">The sequence shown here is derived from an EMBL/GenBank/DDBJ whole genome shotgun (WGS) entry which is preliminary data.</text>
</comment>
<reference evidence="7 8" key="1">
    <citation type="submission" date="2024-11" db="EMBL/GenBank/DDBJ databases">
        <title>A near-complete genome assembly of Cinchona calisaya.</title>
        <authorList>
            <person name="Lian D.C."/>
            <person name="Zhao X.W."/>
            <person name="Wei L."/>
        </authorList>
    </citation>
    <scope>NUCLEOTIDE SEQUENCE [LARGE SCALE GENOMIC DNA]</scope>
    <source>
        <tissue evidence="7">Nenye</tissue>
    </source>
</reference>
<dbReference type="GO" id="GO:0005634">
    <property type="term" value="C:nucleus"/>
    <property type="evidence" value="ECO:0007669"/>
    <property type="project" value="UniProtKB-SubCell"/>
</dbReference>
<keyword evidence="8" id="KW-1185">Reference proteome</keyword>
<evidence type="ECO:0000256" key="5">
    <source>
        <dbReference type="ARBA" id="ARBA00023242"/>
    </source>
</evidence>
<keyword evidence="4" id="KW-0804">Transcription</keyword>
<evidence type="ECO:0000256" key="3">
    <source>
        <dbReference type="ARBA" id="ARBA00023125"/>
    </source>
</evidence>
<dbReference type="InterPro" id="IPR036879">
    <property type="entry name" value="TF_MADSbox_sf"/>
</dbReference>
<evidence type="ECO:0000256" key="2">
    <source>
        <dbReference type="ARBA" id="ARBA00023015"/>
    </source>
</evidence>
<gene>
    <name evidence="7" type="ORF">ACH5RR_023620</name>
</gene>
<dbReference type="GO" id="GO:0003677">
    <property type="term" value="F:DNA binding"/>
    <property type="evidence" value="ECO:0007669"/>
    <property type="project" value="UniProtKB-KW"/>
</dbReference>
<dbReference type="PROSITE" id="PS50066">
    <property type="entry name" value="MADS_BOX_2"/>
    <property type="match status" value="1"/>
</dbReference>
<dbReference type="PANTHER" id="PTHR11945:SF780">
    <property type="entry name" value="MADS-BOX TRANSCRIPTION FACTOR FAMILY PROTEIN"/>
    <property type="match status" value="1"/>
</dbReference>
<dbReference type="AlphaFoldDB" id="A0ABD2ZB92"/>
<dbReference type="Pfam" id="PF00319">
    <property type="entry name" value="SRF-TF"/>
    <property type="match status" value="1"/>
</dbReference>
<dbReference type="EMBL" id="JBJUIK010000010">
    <property type="protein sequence ID" value="KAL3516718.1"/>
    <property type="molecule type" value="Genomic_DNA"/>
</dbReference>
<evidence type="ECO:0000313" key="8">
    <source>
        <dbReference type="Proteomes" id="UP001630127"/>
    </source>
</evidence>
<dbReference type="PRINTS" id="PR00404">
    <property type="entry name" value="MADSDOMAIN"/>
</dbReference>
<evidence type="ECO:0000256" key="1">
    <source>
        <dbReference type="ARBA" id="ARBA00004123"/>
    </source>
</evidence>
<dbReference type="Gene3D" id="3.40.1810.10">
    <property type="entry name" value="Transcription factor, MADS-box"/>
    <property type="match status" value="1"/>
</dbReference>
<keyword evidence="2" id="KW-0805">Transcription regulation</keyword>
<sequence>MTRKKMTLAFMQNDIERKASYNKRKKGLMKKVEELSILCGINAFAILYGPYEDEPVIWPPSSYAVEDLLSRFKTLPDKFKRIMNQESFTKQRVDKMQEQIKKKQKDNQEIEISRVIYRCLAGEELQNFCGVVDFYDMDWLITLKLKEVARKIAFLKKNVSQLSPLEMPLKTIGNGGNNESMAALEMAMNEMKILTCSAASSSILLPKMPKNEMQNLAWLPTNNVTWSTNDGSMVVPNMPMNEMQNPTWFTNNASMVAPKMLMNEMGNLTWSTNNASLVASDMHQMQNPTWFTNNASMVASQMLMNEMHNVTLPDNNASLLAPEIPKNELQSLTCGANNAFMMAPEMPMNELQSFTWDMDMSSIDQQPWLSDFTWDCPFFSSTIDNNGAGPSNSVP</sequence>
<keyword evidence="5" id="KW-0539">Nucleus</keyword>
<dbReference type="InterPro" id="IPR033897">
    <property type="entry name" value="SRF-like_MADS-box"/>
</dbReference>